<dbReference type="Pfam" id="PF22191">
    <property type="entry name" value="IBR_1"/>
    <property type="match status" value="1"/>
</dbReference>
<accession>A0A8H5B8P4</accession>
<feature type="region of interest" description="Disordered" evidence="10">
    <location>
        <begin position="274"/>
        <end position="332"/>
    </location>
</feature>
<feature type="region of interest" description="Disordered" evidence="10">
    <location>
        <begin position="494"/>
        <end position="520"/>
    </location>
</feature>
<keyword evidence="8" id="KW-0694">RNA-binding</keyword>
<name>A0A8H5B8P4_9AGAR</name>
<dbReference type="Gene3D" id="3.30.70.330">
    <property type="match status" value="1"/>
</dbReference>
<dbReference type="GO" id="GO:0043130">
    <property type="term" value="F:ubiquitin binding"/>
    <property type="evidence" value="ECO:0007669"/>
    <property type="project" value="TreeGrafter"/>
</dbReference>
<keyword evidence="4" id="KW-0677">Repeat</keyword>
<sequence>MSHNVTFTREPADRHAHRTTLFSKRHHPSPTSKNLSPILLRVHSSPLNHIFARDTRIILPWGHFSSVIVMFSGGQIASVTGLSSAFDGAKRNAFSKISNSQNVPKHDTTTTLPSPPKKTRRPVAELPPKPMFVPEPAPAPAFDVRSIVPQVKSVKTIAQLREASSSSKKKKLSVDGPLLCIDGEIRPFDCTPLHHRPAVSGAFPVTGSIGDVGPTKSREQFTAFGIEAFPTTAIRNDICADFVRPQKWCIHGAKCHRIHPLNKQMYLNHVMSSRPNRAKETGSEGSTAEPLIRDPTELSTTVALPISVDPVTPPPTHPPPPPPPSSTTSTEIQLIPPKPYSEYTPIKFTPDIAGWSGRRIVPASLRTHYPSSDTSSEHDDHAPRRRPRRVPRASFPDDDIRAWQSYGPLEGWSDSDDTVEDEVPLIIQAPRLSSQTVALSSTGPTSSVLSSQKGSEPMPNSRKTELCRLFLQKRCAYGDSCRFLHASANEKLATEQKPNCMEQPRQTPPEPQTAEQSTTPASHTFSMTLHDHMRVTFGTGFCIEGLVTGFESQWVFIGGLPEEISDAKVQWLLHPFGEVHQVRRLTVPTYQGFNAQFAKAADAYQAFSKLNGTKQYGNTVEIRMSTESNGAKTKDNVVRVEWEYKTRSVVVGYESEEHRQRALAKARTTLYQDAFAVRACPHTDTPSCGAYPLRFDDLPCDPTEEEMSAFGPCRGLVFMQKLLVGTALHQDSTAGIEQHFKRYQNTTLVNLEIQPTPYSKGKMRAWAEFKTAADAHQAAANLNGRKPPYTNHTKVSATHLYSISLSIAQYKFRGIEAAFREFAAKIGHFSHNNGQAYTVTKVDKVNSILVRLVGPDMTVLGRMKSDLDKITRGEILIQNSKIVWDRFFNFPPGALFLENLQQELCGLRIDRHFSARTIRLFGASYVRNVARDRILTKVAQLSAQRSHLIPLSPRVISALIREKFGELKQRLGFASETIFFDLWHKQMKVRADDQIIRIVSDFIDDVRKEVEELSDVISPANACPICLSEPSSPVNLPCGHSACKSCIQSYLLAATELKSFPLKCLGDDGKCKQLVPLSIGKSFLNAGDNHALLTAAFTSHIERHPEEFHYCPTPDCPQIYRTASSGCFIQCPSCLVKICAGCNKDAHEGLTCKEVNEGDQLFRDWLQKNAVKQCPSCKMAIEKIDGCNHIQCGMCKTHVCWECMETFKDSGETYGHMRDVHGGFGLGPVD</sequence>
<feature type="domain" description="RRM" evidence="12">
    <location>
        <begin position="553"/>
        <end position="627"/>
    </location>
</feature>
<feature type="zinc finger region" description="C3H1-type" evidence="9">
    <location>
        <begin position="461"/>
        <end position="488"/>
    </location>
</feature>
<dbReference type="InterPro" id="IPR013087">
    <property type="entry name" value="Znf_C2H2_type"/>
</dbReference>
<feature type="domain" description="C2H2-type" evidence="14">
    <location>
        <begin position="1198"/>
        <end position="1223"/>
    </location>
</feature>
<feature type="domain" description="RING-type" evidence="15">
    <location>
        <begin position="1019"/>
        <end position="1230"/>
    </location>
</feature>
<evidence type="ECO:0000259" key="12">
    <source>
        <dbReference type="PROSITE" id="PS50102"/>
    </source>
</evidence>
<keyword evidence="7 9" id="KW-0862">Zinc</keyword>
<dbReference type="GO" id="GO:0008270">
    <property type="term" value="F:zinc ion binding"/>
    <property type="evidence" value="ECO:0007669"/>
    <property type="project" value="UniProtKB-KW"/>
</dbReference>
<proteinExistence type="predicted"/>
<dbReference type="CDD" id="cd20335">
    <property type="entry name" value="BRcat_RBR"/>
    <property type="match status" value="1"/>
</dbReference>
<keyword evidence="3 9" id="KW-0479">Metal-binding</keyword>
<dbReference type="InterPro" id="IPR002867">
    <property type="entry name" value="IBR_dom"/>
</dbReference>
<feature type="compositionally biased region" description="Basic residues" evidence="10">
    <location>
        <begin position="15"/>
        <end position="28"/>
    </location>
</feature>
<evidence type="ECO:0000313" key="17">
    <source>
        <dbReference type="Proteomes" id="UP000567179"/>
    </source>
</evidence>
<evidence type="ECO:0000256" key="1">
    <source>
        <dbReference type="ARBA" id="ARBA00004906"/>
    </source>
</evidence>
<feature type="region of interest" description="Disordered" evidence="10">
    <location>
        <begin position="435"/>
        <end position="461"/>
    </location>
</feature>
<feature type="domain" description="C3H1-type" evidence="13">
    <location>
        <begin position="461"/>
        <end position="488"/>
    </location>
</feature>
<evidence type="ECO:0000259" key="14">
    <source>
        <dbReference type="PROSITE" id="PS50157"/>
    </source>
</evidence>
<dbReference type="InterPro" id="IPR051628">
    <property type="entry name" value="LUBAC_E3_Ligases"/>
</dbReference>
<evidence type="ECO:0000256" key="8">
    <source>
        <dbReference type="PROSITE-ProRule" id="PRU00176"/>
    </source>
</evidence>
<dbReference type="SMART" id="SM00647">
    <property type="entry name" value="IBR"/>
    <property type="match status" value="2"/>
</dbReference>
<dbReference type="SUPFAM" id="SSF57850">
    <property type="entry name" value="RING/U-box"/>
    <property type="match status" value="2"/>
</dbReference>
<keyword evidence="17" id="KW-1185">Reference proteome</keyword>
<dbReference type="Pfam" id="PF01485">
    <property type="entry name" value="IBR"/>
    <property type="match status" value="1"/>
</dbReference>
<evidence type="ECO:0000256" key="3">
    <source>
        <dbReference type="ARBA" id="ARBA00022723"/>
    </source>
</evidence>
<dbReference type="PROSITE" id="PS50089">
    <property type="entry name" value="ZF_RING_2"/>
    <property type="match status" value="1"/>
</dbReference>
<evidence type="ECO:0008006" key="18">
    <source>
        <dbReference type="Google" id="ProtNLM"/>
    </source>
</evidence>
<dbReference type="InterPro" id="IPR044066">
    <property type="entry name" value="TRIAD_supradom"/>
</dbReference>
<dbReference type="PROSITE" id="PS50157">
    <property type="entry name" value="ZINC_FINGER_C2H2_2"/>
    <property type="match status" value="1"/>
</dbReference>
<organism evidence="16 17">
    <name type="scientific">Psilocybe cf. subviscida</name>
    <dbReference type="NCBI Taxonomy" id="2480587"/>
    <lineage>
        <taxon>Eukaryota</taxon>
        <taxon>Fungi</taxon>
        <taxon>Dikarya</taxon>
        <taxon>Basidiomycota</taxon>
        <taxon>Agaricomycotina</taxon>
        <taxon>Agaricomycetes</taxon>
        <taxon>Agaricomycetidae</taxon>
        <taxon>Agaricales</taxon>
        <taxon>Agaricineae</taxon>
        <taxon>Strophariaceae</taxon>
        <taxon>Psilocybe</taxon>
    </lineage>
</organism>
<dbReference type="SMART" id="SM00356">
    <property type="entry name" value="ZnF_C3H1"/>
    <property type="match status" value="2"/>
</dbReference>
<dbReference type="InterPro" id="IPR001841">
    <property type="entry name" value="Znf_RING"/>
</dbReference>
<evidence type="ECO:0000256" key="4">
    <source>
        <dbReference type="ARBA" id="ARBA00022737"/>
    </source>
</evidence>
<feature type="compositionally biased region" description="Low complexity" evidence="10">
    <location>
        <begin position="439"/>
        <end position="451"/>
    </location>
</feature>
<dbReference type="EMBL" id="JAACJJ010000030">
    <property type="protein sequence ID" value="KAF5318558.1"/>
    <property type="molecule type" value="Genomic_DNA"/>
</dbReference>
<feature type="domain" description="C3H1-type" evidence="13">
    <location>
        <begin position="233"/>
        <end position="262"/>
    </location>
</feature>
<feature type="region of interest" description="Disordered" evidence="10">
    <location>
        <begin position="1"/>
        <end position="34"/>
    </location>
</feature>
<dbReference type="InterPro" id="IPR035979">
    <property type="entry name" value="RBD_domain_sf"/>
</dbReference>
<feature type="zinc finger region" description="C3H1-type" evidence="9">
    <location>
        <begin position="233"/>
        <end position="262"/>
    </location>
</feature>
<evidence type="ECO:0000256" key="10">
    <source>
        <dbReference type="SAM" id="MobiDB-lite"/>
    </source>
</evidence>
<dbReference type="InterPro" id="IPR000504">
    <property type="entry name" value="RRM_dom"/>
</dbReference>
<evidence type="ECO:0000256" key="6">
    <source>
        <dbReference type="ARBA" id="ARBA00022786"/>
    </source>
</evidence>
<dbReference type="SUPFAM" id="SSF90229">
    <property type="entry name" value="CCCH zinc finger"/>
    <property type="match status" value="1"/>
</dbReference>
<reference evidence="16 17" key="1">
    <citation type="journal article" date="2020" name="ISME J.">
        <title>Uncovering the hidden diversity of litter-decomposition mechanisms in mushroom-forming fungi.</title>
        <authorList>
            <person name="Floudas D."/>
            <person name="Bentzer J."/>
            <person name="Ahren D."/>
            <person name="Johansson T."/>
            <person name="Persson P."/>
            <person name="Tunlid A."/>
        </authorList>
    </citation>
    <scope>NUCLEOTIDE SEQUENCE [LARGE SCALE GENOMIC DNA]</scope>
    <source>
        <strain evidence="16 17">CBS 101986</strain>
    </source>
</reference>
<dbReference type="InterPro" id="IPR012677">
    <property type="entry name" value="Nucleotide-bd_a/b_plait_sf"/>
</dbReference>
<dbReference type="InterPro" id="IPR036855">
    <property type="entry name" value="Znf_CCCH_sf"/>
</dbReference>
<comment type="caution">
    <text evidence="16">The sequence shown here is derived from an EMBL/GenBank/DDBJ whole genome shotgun (WGS) entry which is preliminary data.</text>
</comment>
<dbReference type="PROSITE" id="PS51873">
    <property type="entry name" value="TRIAD"/>
    <property type="match status" value="1"/>
</dbReference>
<feature type="domain" description="RING-type" evidence="11">
    <location>
        <begin position="1023"/>
        <end position="1064"/>
    </location>
</feature>
<dbReference type="GO" id="GO:0097039">
    <property type="term" value="P:protein linear polyubiquitination"/>
    <property type="evidence" value="ECO:0007669"/>
    <property type="project" value="TreeGrafter"/>
</dbReference>
<comment type="pathway">
    <text evidence="1">Protein modification; protein ubiquitination.</text>
</comment>
<evidence type="ECO:0000256" key="5">
    <source>
        <dbReference type="ARBA" id="ARBA00022771"/>
    </source>
</evidence>
<dbReference type="InterPro" id="IPR000571">
    <property type="entry name" value="Znf_CCCH"/>
</dbReference>
<dbReference type="PROSITE" id="PS50102">
    <property type="entry name" value="RRM"/>
    <property type="match status" value="1"/>
</dbReference>
<dbReference type="GO" id="GO:0061630">
    <property type="term" value="F:ubiquitin protein ligase activity"/>
    <property type="evidence" value="ECO:0007669"/>
    <property type="project" value="UniProtKB-EC"/>
</dbReference>
<dbReference type="PANTHER" id="PTHR22770:SF13">
    <property type="entry name" value="RING-TYPE DOMAIN-CONTAINING PROTEIN"/>
    <property type="match status" value="1"/>
</dbReference>
<gene>
    <name evidence="16" type="ORF">D9619_010835</name>
</gene>
<dbReference type="Proteomes" id="UP000567179">
    <property type="component" value="Unassembled WGS sequence"/>
</dbReference>
<dbReference type="Pfam" id="PF18044">
    <property type="entry name" value="zf-CCCH_4"/>
    <property type="match status" value="1"/>
</dbReference>
<dbReference type="Gene3D" id="3.30.40.10">
    <property type="entry name" value="Zinc/RING finger domain, C3HC4 (zinc finger)"/>
    <property type="match status" value="1"/>
</dbReference>
<dbReference type="CDD" id="cd00590">
    <property type="entry name" value="RRM_SF"/>
    <property type="match status" value="1"/>
</dbReference>
<keyword evidence="5 9" id="KW-0863">Zinc-finger</keyword>
<evidence type="ECO:0000256" key="2">
    <source>
        <dbReference type="ARBA" id="ARBA00022679"/>
    </source>
</evidence>
<dbReference type="AlphaFoldDB" id="A0A8H5B8P4"/>
<feature type="compositionally biased region" description="Pro residues" evidence="10">
    <location>
        <begin position="311"/>
        <end position="325"/>
    </location>
</feature>
<dbReference type="GO" id="GO:0043161">
    <property type="term" value="P:proteasome-mediated ubiquitin-dependent protein catabolic process"/>
    <property type="evidence" value="ECO:0007669"/>
    <property type="project" value="TreeGrafter"/>
</dbReference>
<evidence type="ECO:0000259" key="13">
    <source>
        <dbReference type="PROSITE" id="PS50103"/>
    </source>
</evidence>
<evidence type="ECO:0000259" key="11">
    <source>
        <dbReference type="PROSITE" id="PS50089"/>
    </source>
</evidence>
<evidence type="ECO:0000256" key="7">
    <source>
        <dbReference type="ARBA" id="ARBA00022833"/>
    </source>
</evidence>
<keyword evidence="6" id="KW-0833">Ubl conjugation pathway</keyword>
<dbReference type="InterPro" id="IPR018957">
    <property type="entry name" value="Znf_C3HC4_RING-type"/>
</dbReference>
<evidence type="ECO:0000259" key="15">
    <source>
        <dbReference type="PROSITE" id="PS51873"/>
    </source>
</evidence>
<dbReference type="Gene3D" id="4.10.1000.10">
    <property type="entry name" value="Zinc finger, CCCH-type"/>
    <property type="match status" value="1"/>
</dbReference>
<feature type="region of interest" description="Disordered" evidence="10">
    <location>
        <begin position="99"/>
        <end position="129"/>
    </location>
</feature>
<dbReference type="SUPFAM" id="SSF54928">
    <property type="entry name" value="RNA-binding domain, RBD"/>
    <property type="match status" value="1"/>
</dbReference>
<dbReference type="PROSITE" id="PS00028">
    <property type="entry name" value="ZINC_FINGER_C2H2_1"/>
    <property type="match status" value="1"/>
</dbReference>
<dbReference type="Pfam" id="PF00097">
    <property type="entry name" value="zf-C3HC4"/>
    <property type="match status" value="1"/>
</dbReference>
<evidence type="ECO:0000313" key="16">
    <source>
        <dbReference type="EMBL" id="KAF5318558.1"/>
    </source>
</evidence>
<dbReference type="CDD" id="cd16449">
    <property type="entry name" value="RING-HC"/>
    <property type="match status" value="1"/>
</dbReference>
<dbReference type="Gene3D" id="1.20.120.1750">
    <property type="match status" value="1"/>
</dbReference>
<feature type="region of interest" description="Disordered" evidence="10">
    <location>
        <begin position="367"/>
        <end position="417"/>
    </location>
</feature>
<dbReference type="GO" id="GO:0000151">
    <property type="term" value="C:ubiquitin ligase complex"/>
    <property type="evidence" value="ECO:0007669"/>
    <property type="project" value="TreeGrafter"/>
</dbReference>
<evidence type="ECO:0000256" key="9">
    <source>
        <dbReference type="PROSITE-ProRule" id="PRU00723"/>
    </source>
</evidence>
<protein>
    <recommendedName>
        <fullName evidence="18">RING-type E3 ubiquitin transferase</fullName>
    </recommendedName>
</protein>
<dbReference type="OrthoDB" id="10009520at2759"/>
<dbReference type="SMART" id="SM00184">
    <property type="entry name" value="RING"/>
    <property type="match status" value="1"/>
</dbReference>
<keyword evidence="2" id="KW-0808">Transferase</keyword>
<dbReference type="PANTHER" id="PTHR22770">
    <property type="entry name" value="UBIQUITIN CONJUGATING ENZYME 7 INTERACTING PROTEIN-RELATED"/>
    <property type="match status" value="1"/>
</dbReference>
<dbReference type="InterPro" id="IPR013083">
    <property type="entry name" value="Znf_RING/FYVE/PHD"/>
</dbReference>
<dbReference type="GO" id="GO:0003723">
    <property type="term" value="F:RNA binding"/>
    <property type="evidence" value="ECO:0007669"/>
    <property type="project" value="UniProtKB-UniRule"/>
</dbReference>
<dbReference type="PROSITE" id="PS50103">
    <property type="entry name" value="ZF_C3H1"/>
    <property type="match status" value="2"/>
</dbReference>
<dbReference type="InterPro" id="IPR041367">
    <property type="entry name" value="Znf-CCCH_4"/>
</dbReference>
<dbReference type="CDD" id="cd22585">
    <property type="entry name" value="Rcat_RBR_DEAH12-like"/>
    <property type="match status" value="1"/>
</dbReference>